<dbReference type="EMBL" id="JAJA02000001">
    <property type="protein sequence ID" value="KWS05098.1"/>
    <property type="molecule type" value="Genomic_DNA"/>
</dbReference>
<protein>
    <submittedName>
        <fullName evidence="5">Acyltransferase family protein</fullName>
    </submittedName>
</protein>
<dbReference type="Proteomes" id="UP000023435">
    <property type="component" value="Unassembled WGS sequence"/>
</dbReference>
<dbReference type="SMART" id="SM00563">
    <property type="entry name" value="PlsC"/>
    <property type="match status" value="1"/>
</dbReference>
<reference evidence="5 6" key="1">
    <citation type="journal article" date="2014" name="Genome Announc.">
        <title>Draft Genome Sequence of Lysobacter capsici AZ78, a Bacterium Antagonistic to Plant-Pathogenic Oomycetes.</title>
        <authorList>
            <person name="Puopolo G."/>
            <person name="Sonego P."/>
            <person name="Engelen K."/>
            <person name="Pertot I."/>
        </authorList>
    </citation>
    <scope>NUCLEOTIDE SEQUENCE [LARGE SCALE GENOMIC DNA]</scope>
    <source>
        <strain evidence="5 6">AZ78</strain>
    </source>
</reference>
<feature type="domain" description="Phospholipid/glycerol acyltransferase" evidence="4">
    <location>
        <begin position="59"/>
        <end position="172"/>
    </location>
</feature>
<dbReference type="PANTHER" id="PTHR10434">
    <property type="entry name" value="1-ACYL-SN-GLYCEROL-3-PHOSPHATE ACYLTRANSFERASE"/>
    <property type="match status" value="1"/>
</dbReference>
<evidence type="ECO:0000259" key="4">
    <source>
        <dbReference type="SMART" id="SM00563"/>
    </source>
</evidence>
<dbReference type="GO" id="GO:0003841">
    <property type="term" value="F:1-acylglycerol-3-phosphate O-acyltransferase activity"/>
    <property type="evidence" value="ECO:0007669"/>
    <property type="project" value="TreeGrafter"/>
</dbReference>
<dbReference type="AlphaFoldDB" id="A0A108U9L7"/>
<evidence type="ECO:0000256" key="1">
    <source>
        <dbReference type="ARBA" id="ARBA00005189"/>
    </source>
</evidence>
<dbReference type="InterPro" id="IPR002123">
    <property type="entry name" value="Plipid/glycerol_acylTrfase"/>
</dbReference>
<dbReference type="GO" id="GO:0006654">
    <property type="term" value="P:phosphatidic acid biosynthetic process"/>
    <property type="evidence" value="ECO:0007669"/>
    <property type="project" value="TreeGrafter"/>
</dbReference>
<dbReference type="GeneID" id="97901396"/>
<keyword evidence="6" id="KW-1185">Reference proteome</keyword>
<accession>A0A108U9L7</accession>
<proteinExistence type="predicted"/>
<organism evidence="5 6">
    <name type="scientific">Lysobacter capsici AZ78</name>
    <dbReference type="NCBI Taxonomy" id="1444315"/>
    <lineage>
        <taxon>Bacteria</taxon>
        <taxon>Pseudomonadati</taxon>
        <taxon>Pseudomonadota</taxon>
        <taxon>Gammaproteobacteria</taxon>
        <taxon>Lysobacterales</taxon>
        <taxon>Lysobacteraceae</taxon>
        <taxon>Lysobacter</taxon>
    </lineage>
</organism>
<dbReference type="SUPFAM" id="SSF69593">
    <property type="entry name" value="Glycerol-3-phosphate (1)-acyltransferase"/>
    <property type="match status" value="1"/>
</dbReference>
<comment type="caution">
    <text evidence="5">The sequence shown here is derived from an EMBL/GenBank/DDBJ whole genome shotgun (WGS) entry which is preliminary data.</text>
</comment>
<evidence type="ECO:0000313" key="6">
    <source>
        <dbReference type="Proteomes" id="UP000023435"/>
    </source>
</evidence>
<keyword evidence="2" id="KW-0808">Transferase</keyword>
<gene>
    <name evidence="5" type="ORF">AZ78_2649</name>
</gene>
<evidence type="ECO:0000256" key="2">
    <source>
        <dbReference type="ARBA" id="ARBA00022679"/>
    </source>
</evidence>
<dbReference type="PANTHER" id="PTHR10434:SF9">
    <property type="entry name" value="PHOSPHOLIPID_GLYCEROL ACYLTRANSFERASE DOMAIN-CONTAINING PROTEIN"/>
    <property type="match status" value="1"/>
</dbReference>
<evidence type="ECO:0000313" key="5">
    <source>
        <dbReference type="EMBL" id="KWS05098.1"/>
    </source>
</evidence>
<comment type="pathway">
    <text evidence="1">Lipid metabolism.</text>
</comment>
<sequence length="210" mass="23571">MSSDRNTDSNDDQLSVVLPLPPKVPQVRRNRLTRWIGRSILRLGGWRMVGAFPDIPRAVLIGAPHSSNWDGVWGFAAKAAMGLDVKIIAKESLFRVPLLGLLLRRLGVIPINRNAAHGVIEQAVAMIRGAERFWLGIAPEGTRKAVERWKAGFWKIAKAADVPVVPAYFHYPDKIIGIGEMFHLGEDMDADMRRIRDWYKPWQGKHHGTA</sequence>
<evidence type="ECO:0000256" key="3">
    <source>
        <dbReference type="ARBA" id="ARBA00023315"/>
    </source>
</evidence>
<keyword evidence="3 5" id="KW-0012">Acyltransferase</keyword>
<dbReference type="Pfam" id="PF01553">
    <property type="entry name" value="Acyltransferase"/>
    <property type="match status" value="1"/>
</dbReference>
<dbReference type="RefSeq" id="WP_036107702.1">
    <property type="nucleotide sequence ID" value="NZ_JAJA02000001.1"/>
</dbReference>
<name>A0A108U9L7_9GAMM</name>
<dbReference type="OrthoDB" id="9796839at2"/>